<accession>A0A2T4SZN5</accession>
<gene>
    <name evidence="1" type="ORF">BUZ01_00810</name>
</gene>
<organism evidence="1 2">
    <name type="scientific">Staphylococcus gallinarum</name>
    <dbReference type="NCBI Taxonomy" id="1293"/>
    <lineage>
        <taxon>Bacteria</taxon>
        <taxon>Bacillati</taxon>
        <taxon>Bacillota</taxon>
        <taxon>Bacilli</taxon>
        <taxon>Bacillales</taxon>
        <taxon>Staphylococcaceae</taxon>
        <taxon>Staphylococcus</taxon>
    </lineage>
</organism>
<reference evidence="1 2" key="1">
    <citation type="journal article" date="2016" name="Front. Microbiol.">
        <title>Comprehensive Phylogenetic Analysis of Bovine Non-aureus Staphylococci Species Based on Whole-Genome Sequencing.</title>
        <authorList>
            <person name="Naushad S."/>
            <person name="Barkema H.W."/>
            <person name="Luby C."/>
            <person name="Condas L.A."/>
            <person name="Nobrega D.B."/>
            <person name="Carson D.A."/>
            <person name="De Buck J."/>
        </authorList>
    </citation>
    <scope>NUCLEOTIDE SEQUENCE [LARGE SCALE GENOMIC DNA]</scope>
    <source>
        <strain evidence="1 2">SNUC 1388</strain>
    </source>
</reference>
<sequence length="65" mass="7286">MVSIHKSTHELGFIFGVSCSFVIARFPRGHLQPVVFSLSYSLRSLANKTSSICLLIINTSYFHIL</sequence>
<proteinExistence type="predicted"/>
<dbReference type="AlphaFoldDB" id="A0A2T4SZN5"/>
<comment type="caution">
    <text evidence="1">The sequence shown here is derived from an EMBL/GenBank/DDBJ whole genome shotgun (WGS) entry which is preliminary data.</text>
</comment>
<name>A0A2T4SZN5_STAGA</name>
<dbReference type="EMBL" id="QXRZ01000001">
    <property type="protein sequence ID" value="RIL44544.1"/>
    <property type="molecule type" value="Genomic_DNA"/>
</dbReference>
<dbReference type="Proteomes" id="UP000283576">
    <property type="component" value="Unassembled WGS sequence"/>
</dbReference>
<protein>
    <submittedName>
        <fullName evidence="1">Uncharacterized protein</fullName>
    </submittedName>
</protein>
<evidence type="ECO:0000313" key="1">
    <source>
        <dbReference type="EMBL" id="RIL44544.1"/>
    </source>
</evidence>
<evidence type="ECO:0000313" key="2">
    <source>
        <dbReference type="Proteomes" id="UP000283576"/>
    </source>
</evidence>